<dbReference type="InterPro" id="IPR043987">
    <property type="entry name" value="CCZ1/INTU/HSP4_longin_1"/>
</dbReference>
<dbReference type="InterPro" id="IPR038765">
    <property type="entry name" value="Papain-like_cys_pep_sf"/>
</dbReference>
<evidence type="ECO:0000313" key="12">
    <source>
        <dbReference type="Proteomes" id="UP000567179"/>
    </source>
</evidence>
<keyword evidence="4" id="KW-0645">Protease</keyword>
<keyword evidence="6" id="KW-0378">Hydrolase</keyword>
<evidence type="ECO:0000259" key="9">
    <source>
        <dbReference type="PROSITE" id="PS50235"/>
    </source>
</evidence>
<evidence type="ECO:0000259" key="10">
    <source>
        <dbReference type="PROSITE" id="PS51283"/>
    </source>
</evidence>
<dbReference type="Gene3D" id="3.90.70.10">
    <property type="entry name" value="Cysteine proteinases"/>
    <property type="match status" value="2"/>
</dbReference>
<dbReference type="InterPro" id="IPR001394">
    <property type="entry name" value="Peptidase_C19_UCH"/>
</dbReference>
<dbReference type="Proteomes" id="UP000567179">
    <property type="component" value="Unassembled WGS sequence"/>
</dbReference>
<dbReference type="GO" id="GO:0004843">
    <property type="term" value="F:cysteine-type deubiquitinase activity"/>
    <property type="evidence" value="ECO:0007669"/>
    <property type="project" value="UniProtKB-EC"/>
</dbReference>
<dbReference type="PROSITE" id="PS51283">
    <property type="entry name" value="DUSP"/>
    <property type="match status" value="1"/>
</dbReference>
<dbReference type="InterPro" id="IPR006615">
    <property type="entry name" value="Pept_C19_DUSP"/>
</dbReference>
<feature type="region of interest" description="Disordered" evidence="8">
    <location>
        <begin position="1170"/>
        <end position="1195"/>
    </location>
</feature>
<dbReference type="InterPro" id="IPR018200">
    <property type="entry name" value="USP_CS"/>
</dbReference>
<evidence type="ECO:0000313" key="11">
    <source>
        <dbReference type="EMBL" id="KAF5316247.1"/>
    </source>
</evidence>
<feature type="compositionally biased region" description="Acidic residues" evidence="8">
    <location>
        <begin position="1705"/>
        <end position="1729"/>
    </location>
</feature>
<evidence type="ECO:0000256" key="2">
    <source>
        <dbReference type="ARBA" id="ARBA00009085"/>
    </source>
</evidence>
<dbReference type="InterPro" id="IPR050185">
    <property type="entry name" value="Ub_carboxyl-term_hydrolase"/>
</dbReference>
<feature type="compositionally biased region" description="Pro residues" evidence="8">
    <location>
        <begin position="1747"/>
        <end position="1758"/>
    </location>
</feature>
<keyword evidence="12" id="KW-1185">Reference proteome</keyword>
<evidence type="ECO:0000256" key="4">
    <source>
        <dbReference type="ARBA" id="ARBA00022670"/>
    </source>
</evidence>
<dbReference type="PANTHER" id="PTHR21646">
    <property type="entry name" value="UBIQUITIN CARBOXYL-TERMINAL HYDROLASE"/>
    <property type="match status" value="1"/>
</dbReference>
<keyword evidence="7" id="KW-0788">Thiol protease</keyword>
<dbReference type="PROSITE" id="PS00972">
    <property type="entry name" value="USP_1"/>
    <property type="match status" value="1"/>
</dbReference>
<feature type="domain" description="USP" evidence="9">
    <location>
        <begin position="401"/>
        <end position="1100"/>
    </location>
</feature>
<feature type="region of interest" description="Disordered" evidence="8">
    <location>
        <begin position="1635"/>
        <end position="1773"/>
    </location>
</feature>
<evidence type="ECO:0000256" key="8">
    <source>
        <dbReference type="SAM" id="MobiDB-lite"/>
    </source>
</evidence>
<dbReference type="GO" id="GO:0016579">
    <property type="term" value="P:protein deubiquitination"/>
    <property type="evidence" value="ECO:0007669"/>
    <property type="project" value="InterPro"/>
</dbReference>
<dbReference type="GO" id="GO:0016192">
    <property type="term" value="P:vesicle-mediated transport"/>
    <property type="evidence" value="ECO:0007669"/>
    <property type="project" value="InterPro"/>
</dbReference>
<dbReference type="EMBL" id="JAACJJ010000042">
    <property type="protein sequence ID" value="KAF5316247.1"/>
    <property type="molecule type" value="Genomic_DNA"/>
</dbReference>
<evidence type="ECO:0000256" key="7">
    <source>
        <dbReference type="ARBA" id="ARBA00022807"/>
    </source>
</evidence>
<feature type="region of interest" description="Disordered" evidence="8">
    <location>
        <begin position="1116"/>
        <end position="1151"/>
    </location>
</feature>
<accession>A0A8H5B482</accession>
<dbReference type="SUPFAM" id="SSF143791">
    <property type="entry name" value="DUSP-like"/>
    <property type="match status" value="1"/>
</dbReference>
<dbReference type="Pfam" id="PF00443">
    <property type="entry name" value="UCH"/>
    <property type="match status" value="1"/>
</dbReference>
<protein>
    <recommendedName>
        <fullName evidence="3">ubiquitinyl hydrolase 1</fullName>
        <ecNumber evidence="3">3.4.19.12</ecNumber>
    </recommendedName>
</protein>
<dbReference type="EC" id="3.4.19.12" evidence="3"/>
<comment type="similarity">
    <text evidence="2">Belongs to the peptidase C19 family.</text>
</comment>
<evidence type="ECO:0000256" key="6">
    <source>
        <dbReference type="ARBA" id="ARBA00022801"/>
    </source>
</evidence>
<dbReference type="PANTHER" id="PTHR21646:SF24">
    <property type="entry name" value="UBIQUITIN CARBOXYL-TERMINAL HYDROLASE"/>
    <property type="match status" value="1"/>
</dbReference>
<proteinExistence type="inferred from homology"/>
<keyword evidence="5" id="KW-0833">Ubl conjugation pathway</keyword>
<dbReference type="OrthoDB" id="292964at2759"/>
<dbReference type="PROSITE" id="PS00973">
    <property type="entry name" value="USP_2"/>
    <property type="match status" value="1"/>
</dbReference>
<comment type="catalytic activity">
    <reaction evidence="1">
        <text>Thiol-dependent hydrolysis of ester, thioester, amide, peptide and isopeptide bonds formed by the C-terminal Gly of ubiquitin (a 76-residue protein attached to proteins as an intracellular targeting signal).</text>
        <dbReference type="EC" id="3.4.19.12"/>
    </reaction>
</comment>
<feature type="domain" description="DUSP" evidence="10">
    <location>
        <begin position="89"/>
        <end position="198"/>
    </location>
</feature>
<dbReference type="GO" id="GO:0006508">
    <property type="term" value="P:proteolysis"/>
    <property type="evidence" value="ECO:0007669"/>
    <property type="project" value="UniProtKB-KW"/>
</dbReference>
<feature type="region of interest" description="Disordered" evidence="8">
    <location>
        <begin position="1474"/>
        <end position="1496"/>
    </location>
</feature>
<dbReference type="SMART" id="SM00695">
    <property type="entry name" value="DUSP"/>
    <property type="match status" value="1"/>
</dbReference>
<feature type="region of interest" description="Disordered" evidence="8">
    <location>
        <begin position="1211"/>
        <end position="1238"/>
    </location>
</feature>
<reference evidence="11 12" key="1">
    <citation type="journal article" date="2020" name="ISME J.">
        <title>Uncovering the hidden diversity of litter-decomposition mechanisms in mushroom-forming fungi.</title>
        <authorList>
            <person name="Floudas D."/>
            <person name="Bentzer J."/>
            <person name="Ahren D."/>
            <person name="Johansson T."/>
            <person name="Persson P."/>
            <person name="Tunlid A."/>
        </authorList>
    </citation>
    <scope>NUCLEOTIDE SEQUENCE [LARGE SCALE GENOMIC DNA]</scope>
    <source>
        <strain evidence="11 12">CBS 101986</strain>
    </source>
</reference>
<feature type="region of interest" description="Disordered" evidence="8">
    <location>
        <begin position="1"/>
        <end position="60"/>
    </location>
</feature>
<dbReference type="Pfam" id="PF06337">
    <property type="entry name" value="DUSP"/>
    <property type="match status" value="1"/>
</dbReference>
<evidence type="ECO:0000256" key="3">
    <source>
        <dbReference type="ARBA" id="ARBA00012759"/>
    </source>
</evidence>
<feature type="region of interest" description="Disordered" evidence="8">
    <location>
        <begin position="1262"/>
        <end position="1294"/>
    </location>
</feature>
<dbReference type="SUPFAM" id="SSF54001">
    <property type="entry name" value="Cysteine proteinases"/>
    <property type="match status" value="1"/>
</dbReference>
<dbReference type="InterPro" id="IPR028889">
    <property type="entry name" value="USP"/>
</dbReference>
<feature type="region of interest" description="Disordered" evidence="8">
    <location>
        <begin position="79"/>
        <end position="105"/>
    </location>
</feature>
<dbReference type="PROSITE" id="PS50235">
    <property type="entry name" value="USP_3"/>
    <property type="match status" value="1"/>
</dbReference>
<organism evidence="11 12">
    <name type="scientific">Psilocybe cf. subviscida</name>
    <dbReference type="NCBI Taxonomy" id="2480587"/>
    <lineage>
        <taxon>Eukaryota</taxon>
        <taxon>Fungi</taxon>
        <taxon>Dikarya</taxon>
        <taxon>Basidiomycota</taxon>
        <taxon>Agaricomycotina</taxon>
        <taxon>Agaricomycetes</taxon>
        <taxon>Agaricomycetidae</taxon>
        <taxon>Agaricales</taxon>
        <taxon>Agaricineae</taxon>
        <taxon>Strophariaceae</taxon>
        <taxon>Psilocybe</taxon>
    </lineage>
</organism>
<dbReference type="Gene3D" id="3.30.2230.10">
    <property type="entry name" value="DUSP-like"/>
    <property type="match status" value="1"/>
</dbReference>
<evidence type="ECO:0000256" key="1">
    <source>
        <dbReference type="ARBA" id="ARBA00000707"/>
    </source>
</evidence>
<sequence>MYPSSPASSDLILPNASRKRQRSRSMQSDSGASSSSLKRSVAGKSASEVSIRSPRTDQMSNLNQDIDTYMAEQGEADIPSFMSPQNAAPSPPMSPQEKHSFVQSHKSRRMEVGETWYLISRGWYKRWSKACTGEVDKEGPVSEQDLGPVNNSPLLDSYSNLLSSIAEGVDVEYVPQEVWERFVEWYGTPLHPLPRRVIARGAAKLPSIELRPLRLRLLRLVKELSSDTESTPSWITISAGETVTKLSSEIANAIHPESNATSPYRIWSIETAPVDENIFELTSAGLGDANAKIVDGSDNTLEEMAVESDDAFVVEFKQEDGWIVETPKAVEVTPVAPNPPPLFNSNDGFFNKMTSSISPPRTTTTTTVAPFKSPGGFFDSFSNSSSITNKSTGKSVEPGTLGLGNMGNTCFMNSALQCLAHTKEIADYFLNGVYEHELNRDNPLGMGGAIAEAFGSLLTRIWATTGNSTSYSPREFKSQLQRFAPQFSGYQQHDSQELVAFLLDGLHEDLNRVLKKPYVEKPDWEGGGNLELIKLAQKSWEGYMMRNDSVIVDLFQGQYQSTLICPECSKVSITFDPFMYLTLPLPIVKKWKHTIFYVPWDLEKPHVKVPVEINNNASFKDLRALLGRWMDATPENLLTMEIFSHRFYKVLDDSVAVGDMSDGDVIVCFELPCNARMSRSYKPQEDDPFILPVLMCDARSPMSGFTYGRSSTPQLFGYPMFLVLDREQASDVDAMYEAITLRLQRWTVHSRDLFTWEVDPTAVDEQVPLNSFPPIESITEITEDGDVVTVQTASPPPEGDIVDEKSMVVDEEEEEGKVQQDEGALRRVGPKKELFNLRVMVNQRDYGAQLNSYASSNRWETWDTRIEEATEEEPILLRPDDALYCEFDEDKRAYFFGDSPRKESTLWNTWETFTHPELEEGKKNSAKKSSKGITLQDCLDEFTKEEQLGEDDLWYCPQCKKHQQATKKFDLWKVPDILVVHLKRFSNNRAMRDKIDALVDFPIEGLDLGDMAGERGVAKKLLEEGVDIEELNIGSLDEPLVYDLFGVDEHLGGLGGGHYRAYASNHLTGKWYHFDDSYVTPARPTDSVNANAYLLFYRRRSSQPLGGKLYQKIQEAKESPTIEPQATREVTIATQLPTPPNEPSDDADGHRLPFYSQLETINKMWMERSTVSNGGSSQPSPPADDPPDFDDSFAPRYHLPQQRIPLPVALFGSDSASTPYDYPGPSGKASPTSSTEADGDLELELEQDVNWDMNNLAVRKHGASRSSDSDVSGMVSPSYSQFSDNDPFSDANKQSLPDYDGATTADHFTHICNNYHHHEANQHHLNAVFAFAGCVTSPTAAERERAIKPFKYLSVLAILNHDRDMTYIPPNLVYLTIYNPTLKPAGPVDDDDEDAEEQAHILFYTSKERAVSRDRMLRQIGLAKALINYAELFNPNGPCDNVHSQSRRMTMVSPEPGFWIHAGIELAKAPRVIDSKNKGKSKSKPADKGKQKEPELFDYKDGSVHDGAIRAHILKGYERFKLTHGSFTTILSTLGQQALELQLERFWTVWAWSWELDQPADFSEDFASHLSTMIPPKVAISQSSDTLNTLASSVDTIRGKVPHKAAHNEGTGTFLGMPTMNMKMDMPKWNWPDWTFGKGTAPKRPSTEPSSVPSTLKVTQEPEPAADLSDQRSLLEVQVNTEDLEDAMSDSMSTTSRDLKQEEPKPEEDDDDDSLQQDDTAQDDDDDPEATPVIPTSSRAAFMQEPEPSPPPSPPPLPEFSMTKVHLSSPEDPTATKRVSIHYIAQNDFMLALVDTADRTSVDSDDSSDLHIAAENVTSLFNKFDSPEYDVTGSPETSVPLSKILQTQDRYMISKGQHTYGTLDFKAVSSHLFNAKVILDRDSEITEVFSRGQNPQHWHIAKRGLGGSPGDADGEGSDDAVYMEVFRKETSLTDVDNVLVGVVKKSGLSTEDSALTVMTVGSSLPRYSFNLLSSKATSIKLCNPSAAGLLSSAGPAEAGTYRSTYMRTVAPWLPVPLRRKTTRDNLTLILRYRVVDGVFVLKVVQTRDGEAGRGGLSSVLGVVEGLGLQCLLEVGDEGLGTLRRDFLVVVSAEEGAAVDGVELIEDVVDADDWSGWVLVSSGEDV</sequence>
<feature type="compositionally biased region" description="Low complexity" evidence="8">
    <location>
        <begin position="24"/>
        <end position="45"/>
    </location>
</feature>
<feature type="compositionally biased region" description="Polar residues" evidence="8">
    <location>
        <begin position="1264"/>
        <end position="1294"/>
    </location>
</feature>
<feature type="compositionally biased region" description="Basic and acidic residues" evidence="8">
    <location>
        <begin position="1484"/>
        <end position="1496"/>
    </location>
</feature>
<gene>
    <name evidence="11" type="ORF">D9619_006438</name>
</gene>
<comment type="caution">
    <text evidence="11">The sequence shown here is derived from an EMBL/GenBank/DDBJ whole genome shotgun (WGS) entry which is preliminary data.</text>
</comment>
<dbReference type="InterPro" id="IPR035927">
    <property type="entry name" value="DUSP-like_sf"/>
</dbReference>
<name>A0A8H5B482_9AGAR</name>
<feature type="compositionally biased region" description="Polar residues" evidence="8">
    <location>
        <begin position="1647"/>
        <end position="1658"/>
    </location>
</feature>
<dbReference type="Pfam" id="PF19031">
    <property type="entry name" value="Intu_longin_1"/>
    <property type="match status" value="1"/>
</dbReference>
<evidence type="ECO:0000256" key="5">
    <source>
        <dbReference type="ARBA" id="ARBA00022786"/>
    </source>
</evidence>